<dbReference type="Proteomes" id="UP000006461">
    <property type="component" value="Chromosome"/>
</dbReference>
<proteinExistence type="predicted"/>
<dbReference type="HOGENOM" id="CLU_2423679_0_0_11"/>
<keyword evidence="2" id="KW-1185">Reference proteome</keyword>
<protein>
    <submittedName>
        <fullName evidence="1">Uncharacterized protein</fullName>
    </submittedName>
</protein>
<dbReference type="EMBL" id="FO203431">
    <property type="protein sequence ID" value="CCH86154.1"/>
    <property type="molecule type" value="Genomic_DNA"/>
</dbReference>
<dbReference type="OrthoDB" id="5193438at2"/>
<sequence length="91" mass="10356">MTEADSKHRIELLEESLAELLEFVVDHDFYDDQLDSQTAWQQRLEPHVRPDGLAPLAPLYEDVFVRLDELPADVEVLSRIVQRAEALLAGG</sequence>
<reference evidence="1 2" key="1">
    <citation type="journal article" date="2012" name="J. Bacteriol.">
        <title>Genome Sequence of Radiation-Resistant Modestobacter marinus Strain BC501, a Representative Actinobacterium That Thrives on Calcareous Stone Surfaces.</title>
        <authorList>
            <person name="Normand P."/>
            <person name="Gury J."/>
            <person name="Pujic P."/>
            <person name="Chouaia B."/>
            <person name="Crotti E."/>
            <person name="Brusetti L."/>
            <person name="Daffonchio D."/>
            <person name="Vacherie B."/>
            <person name="Barbe V."/>
            <person name="Medigue C."/>
            <person name="Calteau A."/>
            <person name="Ghodhbane-Gtari F."/>
            <person name="Essoussi I."/>
            <person name="Nouioui I."/>
            <person name="Abbassi-Ghozzi I."/>
            <person name="Gtari M."/>
        </authorList>
    </citation>
    <scope>NUCLEOTIDE SEQUENCE [LARGE SCALE GENOMIC DNA]</scope>
    <source>
        <strain evidence="2">BC 501</strain>
    </source>
</reference>
<dbReference type="KEGG" id="mmar:MODMU_0699"/>
<gene>
    <name evidence="1" type="ordered locus">MODMU_0699</name>
</gene>
<dbReference type="STRING" id="477641.MODMU_0699"/>
<dbReference type="AlphaFoldDB" id="I4ERZ1"/>
<name>I4ERZ1_MODI5</name>
<organism evidence="1 2">
    <name type="scientific">Modestobacter italicus (strain DSM 44449 / CECT 9708 / BC 501)</name>
    <dbReference type="NCBI Taxonomy" id="2732864"/>
    <lineage>
        <taxon>Bacteria</taxon>
        <taxon>Bacillati</taxon>
        <taxon>Actinomycetota</taxon>
        <taxon>Actinomycetes</taxon>
        <taxon>Geodermatophilales</taxon>
        <taxon>Geodermatophilaceae</taxon>
        <taxon>Modestobacter</taxon>
    </lineage>
</organism>
<evidence type="ECO:0000313" key="2">
    <source>
        <dbReference type="Proteomes" id="UP000006461"/>
    </source>
</evidence>
<accession>I4ERZ1</accession>
<evidence type="ECO:0000313" key="1">
    <source>
        <dbReference type="EMBL" id="CCH86154.1"/>
    </source>
</evidence>